<feature type="signal peptide" evidence="1">
    <location>
        <begin position="1"/>
        <end position="24"/>
    </location>
</feature>
<evidence type="ECO:0000256" key="1">
    <source>
        <dbReference type="SAM" id="SignalP"/>
    </source>
</evidence>
<dbReference type="Proteomes" id="UP000628854">
    <property type="component" value="Unassembled WGS sequence"/>
</dbReference>
<dbReference type="NCBIfam" id="NF037936">
    <property type="entry name" value="holdfast_HfaD"/>
    <property type="match status" value="1"/>
</dbReference>
<keyword evidence="1" id="KW-0732">Signal</keyword>
<organism evidence="2 3">
    <name type="scientific">Henriciella pelagia</name>
    <dbReference type="NCBI Taxonomy" id="1977912"/>
    <lineage>
        <taxon>Bacteria</taxon>
        <taxon>Pseudomonadati</taxon>
        <taxon>Pseudomonadota</taxon>
        <taxon>Alphaproteobacteria</taxon>
        <taxon>Hyphomonadales</taxon>
        <taxon>Hyphomonadaceae</taxon>
        <taxon>Henriciella</taxon>
    </lineage>
</organism>
<dbReference type="RefSeq" id="WP_084393360.1">
    <property type="nucleotide sequence ID" value="NZ_BMKF01000002.1"/>
</dbReference>
<dbReference type="InterPro" id="IPR049860">
    <property type="entry name" value="Holdfast_HfaD"/>
</dbReference>
<protein>
    <submittedName>
        <fullName evidence="2">Uncharacterized protein</fullName>
    </submittedName>
</protein>
<keyword evidence="3" id="KW-1185">Reference proteome</keyword>
<dbReference type="EMBL" id="BMKF01000002">
    <property type="protein sequence ID" value="GGB79313.1"/>
    <property type="molecule type" value="Genomic_DNA"/>
</dbReference>
<proteinExistence type="predicted"/>
<evidence type="ECO:0000313" key="2">
    <source>
        <dbReference type="EMBL" id="GGB79313.1"/>
    </source>
</evidence>
<name>A0ABQ1K0D9_9PROT</name>
<evidence type="ECO:0000313" key="3">
    <source>
        <dbReference type="Proteomes" id="UP000628854"/>
    </source>
</evidence>
<comment type="caution">
    <text evidence="2">The sequence shown here is derived from an EMBL/GenBank/DDBJ whole genome shotgun (WGS) entry which is preliminary data.</text>
</comment>
<accession>A0ABQ1K0D9</accession>
<feature type="chain" id="PRO_5046577766" evidence="1">
    <location>
        <begin position="25"/>
        <end position="408"/>
    </location>
</feature>
<sequence>MISKKTRISTLLALAMSASTIAIAQEAGTIDQVQMGDVWSDMNVYVPDYTPEVASTSTAVGNAAAAVRNSGDITATVRQDFNASATATNSLRGYSADTAVSTTTAYGNAITSGTDYGTNTLWGTQTASGTITANSEMELLGTATVSSATTAIANVSSSDNNFGTNIADQTQYSSANVRAETDADACCDGYYASYATVAGGNATSSTGYTSSNYNRALQKTEAGSTITGVTDVYMNDGTNVTASTNSFGNSATVNNEWGYATLGLEGAPTTQVNGADVDAQSYVTLDHWSGFATSSAYGVGNSALISNIGSDTAIYADQTNDGTVGSQASFTGQSWTGGTGIVTSTAIGNAATATVCNYCSDGAVGGQINQVNNGQTYATGSAHVAYGGAVYGSATAIGNSATLQSIGD</sequence>
<reference evidence="3" key="1">
    <citation type="journal article" date="2019" name="Int. J. Syst. Evol. Microbiol.">
        <title>The Global Catalogue of Microorganisms (GCM) 10K type strain sequencing project: providing services to taxonomists for standard genome sequencing and annotation.</title>
        <authorList>
            <consortium name="The Broad Institute Genomics Platform"/>
            <consortium name="The Broad Institute Genome Sequencing Center for Infectious Disease"/>
            <person name="Wu L."/>
            <person name="Ma J."/>
        </authorList>
    </citation>
    <scope>NUCLEOTIDE SEQUENCE [LARGE SCALE GENOMIC DNA]</scope>
    <source>
        <strain evidence="3">CGMCC 1.15928</strain>
    </source>
</reference>
<gene>
    <name evidence="2" type="ORF">GCM10011503_30230</name>
</gene>